<feature type="transmembrane region" description="Helical" evidence="6">
    <location>
        <begin position="372"/>
        <end position="394"/>
    </location>
</feature>
<dbReference type="GO" id="GO:0005886">
    <property type="term" value="C:plasma membrane"/>
    <property type="evidence" value="ECO:0007669"/>
    <property type="project" value="UniProtKB-SubCell"/>
</dbReference>
<feature type="transmembrane region" description="Helical" evidence="6">
    <location>
        <begin position="40"/>
        <end position="65"/>
    </location>
</feature>
<protein>
    <recommendedName>
        <fullName evidence="9">Polysaccharide biosynthesis protein</fullName>
    </recommendedName>
</protein>
<feature type="transmembrane region" description="Helical" evidence="6">
    <location>
        <begin position="86"/>
        <end position="108"/>
    </location>
</feature>
<dbReference type="PANTHER" id="PTHR30250:SF26">
    <property type="entry name" value="PSMA PROTEIN"/>
    <property type="match status" value="1"/>
</dbReference>
<feature type="transmembrane region" description="Helical" evidence="6">
    <location>
        <begin position="342"/>
        <end position="363"/>
    </location>
</feature>
<keyword evidence="3 6" id="KW-0812">Transmembrane</keyword>
<evidence type="ECO:0000256" key="3">
    <source>
        <dbReference type="ARBA" id="ARBA00022692"/>
    </source>
</evidence>
<sequence>MLRNKNISNSLWNIADIFLYPLLFFMSTAFFIRHLGQAQFGIWMLINTIIVSMQLFNFGIGSMVLKNIALHTGRGDADARAGTLNHAISITILLFGFCILLSGAGYFLVSHFHLFAIADAYRGLCAQSCALAGWIVGIKFFEQIFTNYFKALEQYKTAALLSSGNRLGGLLLNVLLLCIAPMNIAQLLLVIIIMNALFILFAFLLLQQRMPAYRFRFTLRIPRREMSFAVLTWLQSLAIILTFQSDRYLVVSYFGLIVLSYYALIATMFNHLHMGLNAVVHWISPKFTKLHAQAGDSESLYFAARSLVASCAVVFLLVLYFIYPFLFRIVLGSATSAEVQTYTRYFICFESFFALSIVPTYYFNAVGHEKAYLYYILIFCGLALGAMFACIHIFHEPQAVLYGLIAACVVSTLLLTCMLNKILTGKYQLYKALLQLLPSVFLTSFICAPTPLLRYSCAALALATLYFTHLRGGKHTMLLLARS</sequence>
<keyword evidence="2" id="KW-1003">Cell membrane</keyword>
<feature type="transmembrane region" description="Helical" evidence="6">
    <location>
        <begin position="429"/>
        <end position="446"/>
    </location>
</feature>
<name>A0A2T7BD22_9BACT</name>
<dbReference type="PANTHER" id="PTHR30250">
    <property type="entry name" value="PST FAMILY PREDICTED COLANIC ACID TRANSPORTER"/>
    <property type="match status" value="1"/>
</dbReference>
<keyword evidence="4 6" id="KW-1133">Transmembrane helix</keyword>
<feature type="transmembrane region" description="Helical" evidence="6">
    <location>
        <begin position="12"/>
        <end position="34"/>
    </location>
</feature>
<evidence type="ECO:0000256" key="6">
    <source>
        <dbReference type="SAM" id="Phobius"/>
    </source>
</evidence>
<feature type="transmembrane region" description="Helical" evidence="6">
    <location>
        <begin position="307"/>
        <end position="330"/>
    </location>
</feature>
<evidence type="ECO:0000313" key="7">
    <source>
        <dbReference type="EMBL" id="PUZ22977.1"/>
    </source>
</evidence>
<feature type="transmembrane region" description="Helical" evidence="6">
    <location>
        <begin position="250"/>
        <end position="269"/>
    </location>
</feature>
<proteinExistence type="predicted"/>
<organism evidence="7 8">
    <name type="scientific">Chitinophaga parva</name>
    <dbReference type="NCBI Taxonomy" id="2169414"/>
    <lineage>
        <taxon>Bacteria</taxon>
        <taxon>Pseudomonadati</taxon>
        <taxon>Bacteroidota</taxon>
        <taxon>Chitinophagia</taxon>
        <taxon>Chitinophagales</taxon>
        <taxon>Chitinophagaceae</taxon>
        <taxon>Chitinophaga</taxon>
    </lineage>
</organism>
<keyword evidence="5 6" id="KW-0472">Membrane</keyword>
<evidence type="ECO:0000256" key="1">
    <source>
        <dbReference type="ARBA" id="ARBA00004651"/>
    </source>
</evidence>
<dbReference type="Proteomes" id="UP000244450">
    <property type="component" value="Unassembled WGS sequence"/>
</dbReference>
<feature type="transmembrane region" description="Helical" evidence="6">
    <location>
        <begin position="159"/>
        <end position="182"/>
    </location>
</feature>
<accession>A0A2T7BD22</accession>
<dbReference type="EMBL" id="QCYK01000003">
    <property type="protein sequence ID" value="PUZ22977.1"/>
    <property type="molecule type" value="Genomic_DNA"/>
</dbReference>
<feature type="transmembrane region" description="Helical" evidence="6">
    <location>
        <begin position="188"/>
        <end position="206"/>
    </location>
</feature>
<dbReference type="OrthoDB" id="5751261at2"/>
<feature type="transmembrane region" description="Helical" evidence="6">
    <location>
        <begin position="120"/>
        <end position="138"/>
    </location>
</feature>
<evidence type="ECO:0008006" key="9">
    <source>
        <dbReference type="Google" id="ProtNLM"/>
    </source>
</evidence>
<evidence type="ECO:0000256" key="4">
    <source>
        <dbReference type="ARBA" id="ARBA00022989"/>
    </source>
</evidence>
<dbReference type="RefSeq" id="WP_108688721.1">
    <property type="nucleotide sequence ID" value="NZ_QCYK01000003.1"/>
</dbReference>
<gene>
    <name evidence="7" type="ORF">DCC81_21430</name>
</gene>
<comment type="caution">
    <text evidence="7">The sequence shown here is derived from an EMBL/GenBank/DDBJ whole genome shotgun (WGS) entry which is preliminary data.</text>
</comment>
<evidence type="ECO:0000256" key="5">
    <source>
        <dbReference type="ARBA" id="ARBA00023136"/>
    </source>
</evidence>
<feature type="transmembrane region" description="Helical" evidence="6">
    <location>
        <begin position="226"/>
        <end position="244"/>
    </location>
</feature>
<reference evidence="7 8" key="1">
    <citation type="submission" date="2018-04" db="EMBL/GenBank/DDBJ databases">
        <title>Chitinophaga fuyangensis sp. nov., isolated from soil in a chemical factory.</title>
        <authorList>
            <person name="Chen K."/>
        </authorList>
    </citation>
    <scope>NUCLEOTIDE SEQUENCE [LARGE SCALE GENOMIC DNA]</scope>
    <source>
        <strain evidence="7 8">LY-1</strain>
    </source>
</reference>
<dbReference type="AlphaFoldDB" id="A0A2T7BD22"/>
<dbReference type="InterPro" id="IPR050833">
    <property type="entry name" value="Poly_Biosynth_Transport"/>
</dbReference>
<evidence type="ECO:0000256" key="2">
    <source>
        <dbReference type="ARBA" id="ARBA00022475"/>
    </source>
</evidence>
<comment type="subcellular location">
    <subcellularLocation>
        <location evidence="1">Cell membrane</location>
        <topology evidence="1">Multi-pass membrane protein</topology>
    </subcellularLocation>
</comment>
<feature type="transmembrane region" description="Helical" evidence="6">
    <location>
        <begin position="400"/>
        <end position="417"/>
    </location>
</feature>
<evidence type="ECO:0000313" key="8">
    <source>
        <dbReference type="Proteomes" id="UP000244450"/>
    </source>
</evidence>
<keyword evidence="8" id="KW-1185">Reference proteome</keyword>